<dbReference type="PANTHER" id="PTHR43673">
    <property type="entry name" value="NAD(P)H NITROREDUCTASE YDGI-RELATED"/>
    <property type="match status" value="1"/>
</dbReference>
<dbReference type="EMBL" id="LGIQ01000009">
    <property type="protein sequence ID" value="KNB70250.1"/>
    <property type="molecule type" value="Genomic_DNA"/>
</dbReference>
<comment type="similarity">
    <text evidence="1">Belongs to the nitroreductase family.</text>
</comment>
<keyword evidence="2" id="KW-0560">Oxidoreductase</keyword>
<gene>
    <name evidence="5" type="ORF">ADS79_14890</name>
    <name evidence="4" type="ORF">BRE01_59980</name>
</gene>
<dbReference type="InterPro" id="IPR000415">
    <property type="entry name" value="Nitroreductase-like"/>
</dbReference>
<evidence type="ECO:0000256" key="1">
    <source>
        <dbReference type="ARBA" id="ARBA00007118"/>
    </source>
</evidence>
<dbReference type="Pfam" id="PF00881">
    <property type="entry name" value="Nitroreductase"/>
    <property type="match status" value="1"/>
</dbReference>
<evidence type="ECO:0000313" key="4">
    <source>
        <dbReference type="EMBL" id="GED72296.1"/>
    </source>
</evidence>
<evidence type="ECO:0000256" key="2">
    <source>
        <dbReference type="ARBA" id="ARBA00023002"/>
    </source>
</evidence>
<dbReference type="RefSeq" id="WP_049739220.1">
    <property type="nucleotide sequence ID" value="NZ_BJON01000028.1"/>
</dbReference>
<proteinExistence type="inferred from homology"/>
<dbReference type="AlphaFoldDB" id="A0A0K9YPZ3"/>
<reference evidence="5" key="2">
    <citation type="submission" date="2015-07" db="EMBL/GenBank/DDBJ databases">
        <title>MeaNS - Measles Nucleotide Surveillance Program.</title>
        <authorList>
            <person name="Tran T."/>
            <person name="Druce J."/>
        </authorList>
    </citation>
    <scope>NUCLEOTIDE SEQUENCE</scope>
    <source>
        <strain evidence="5">DSM 9887</strain>
    </source>
</reference>
<feature type="domain" description="Nitroreductase" evidence="3">
    <location>
        <begin position="15"/>
        <end position="191"/>
    </location>
</feature>
<dbReference type="InterPro" id="IPR029479">
    <property type="entry name" value="Nitroreductase"/>
</dbReference>
<dbReference type="EMBL" id="BJON01000028">
    <property type="protein sequence ID" value="GED72296.1"/>
    <property type="molecule type" value="Genomic_DNA"/>
</dbReference>
<dbReference type="SUPFAM" id="SSF55469">
    <property type="entry name" value="FMN-dependent nitroreductase-like"/>
    <property type="match status" value="1"/>
</dbReference>
<dbReference type="OrthoDB" id="9782629at2"/>
<evidence type="ECO:0000259" key="3">
    <source>
        <dbReference type="Pfam" id="PF00881"/>
    </source>
</evidence>
<dbReference type="Proteomes" id="UP000319578">
    <property type="component" value="Unassembled WGS sequence"/>
</dbReference>
<keyword evidence="7" id="KW-1185">Reference proteome</keyword>
<protein>
    <submittedName>
        <fullName evidence="5">NAD(P)H nitroreductase</fullName>
    </submittedName>
</protein>
<dbReference type="PATRIC" id="fig|54915.3.peg.1974"/>
<dbReference type="GO" id="GO:0016491">
    <property type="term" value="F:oxidoreductase activity"/>
    <property type="evidence" value="ECO:0007669"/>
    <property type="project" value="UniProtKB-KW"/>
</dbReference>
<sequence>MEQLTTQRAAFLDVITERRSVRHYDPSVKISRDEIKEMLKEATLAPSSSNLQPWRFLVIDDQELKEKLLPIAFNQQQVVQASAIIAVLGDYEGYKAAETIYTKAVSAGFMNEEVKSSLIQNINSRYSNRAREIIKEIALVDGGLVAMQFMLVAKARGYDTVPMGGYNTDKFMEAFDITDRYVPIMLIALGKAAQPGHPTVRLDVDDIAFWNEMPSSVSEK</sequence>
<accession>A0A0K9YPZ3</accession>
<evidence type="ECO:0000313" key="7">
    <source>
        <dbReference type="Proteomes" id="UP000319578"/>
    </source>
</evidence>
<dbReference type="Proteomes" id="UP000036834">
    <property type="component" value="Unassembled WGS sequence"/>
</dbReference>
<dbReference type="CDD" id="cd02137">
    <property type="entry name" value="MhqN-like"/>
    <property type="match status" value="1"/>
</dbReference>
<reference evidence="4 7" key="3">
    <citation type="submission" date="2019-06" db="EMBL/GenBank/DDBJ databases">
        <title>Whole genome shotgun sequence of Brevibacillus reuszeri NBRC 15719.</title>
        <authorList>
            <person name="Hosoyama A."/>
            <person name="Uohara A."/>
            <person name="Ohji S."/>
            <person name="Ichikawa N."/>
        </authorList>
    </citation>
    <scope>NUCLEOTIDE SEQUENCE [LARGE SCALE GENOMIC DNA]</scope>
    <source>
        <strain evidence="4 7">NBRC 15719</strain>
    </source>
</reference>
<comment type="caution">
    <text evidence="5">The sequence shown here is derived from an EMBL/GenBank/DDBJ whole genome shotgun (WGS) entry which is preliminary data.</text>
</comment>
<organism evidence="5 6">
    <name type="scientific">Brevibacillus reuszeri</name>
    <dbReference type="NCBI Taxonomy" id="54915"/>
    <lineage>
        <taxon>Bacteria</taxon>
        <taxon>Bacillati</taxon>
        <taxon>Bacillota</taxon>
        <taxon>Bacilli</taxon>
        <taxon>Bacillales</taxon>
        <taxon>Paenibacillaceae</taxon>
        <taxon>Brevibacillus</taxon>
    </lineage>
</organism>
<dbReference type="STRING" id="54915.ADS79_14890"/>
<reference evidence="6" key="1">
    <citation type="submission" date="2015-07" db="EMBL/GenBank/DDBJ databases">
        <title>Genome sequencing project for genomic taxonomy and phylogenomics of Bacillus-like bacteria.</title>
        <authorList>
            <person name="Liu B."/>
            <person name="Wang J."/>
            <person name="Zhu Y."/>
            <person name="Liu G."/>
            <person name="Chen Q."/>
            <person name="Chen Z."/>
            <person name="Lan J."/>
            <person name="Che J."/>
            <person name="Ge C."/>
            <person name="Shi H."/>
            <person name="Pan Z."/>
            <person name="Liu X."/>
        </authorList>
    </citation>
    <scope>NUCLEOTIDE SEQUENCE [LARGE SCALE GENOMIC DNA]</scope>
    <source>
        <strain evidence="6">DSM 9887</strain>
    </source>
</reference>
<dbReference type="PANTHER" id="PTHR43673:SF3">
    <property type="entry name" value="NAD(P)H NITROREDUCTASE YODC-RELATED"/>
    <property type="match status" value="1"/>
</dbReference>
<name>A0A0K9YPZ3_9BACL</name>
<dbReference type="Gene3D" id="3.40.109.10">
    <property type="entry name" value="NADH Oxidase"/>
    <property type="match status" value="1"/>
</dbReference>
<evidence type="ECO:0000313" key="6">
    <source>
        <dbReference type="Proteomes" id="UP000036834"/>
    </source>
</evidence>
<evidence type="ECO:0000313" key="5">
    <source>
        <dbReference type="EMBL" id="KNB70250.1"/>
    </source>
</evidence>